<proteinExistence type="predicted"/>
<evidence type="ECO:0000313" key="1">
    <source>
        <dbReference type="EMBL" id="KAI3804887.1"/>
    </source>
</evidence>
<gene>
    <name evidence="1" type="ORF">L1987_26758</name>
</gene>
<name>A0ACB9IAQ0_9ASTR</name>
<dbReference type="Proteomes" id="UP001056120">
    <property type="component" value="Linkage Group LG09"/>
</dbReference>
<reference evidence="2" key="1">
    <citation type="journal article" date="2022" name="Mol. Ecol. Resour.">
        <title>The genomes of chicory, endive, great burdock and yacon provide insights into Asteraceae palaeo-polyploidization history and plant inulin production.</title>
        <authorList>
            <person name="Fan W."/>
            <person name="Wang S."/>
            <person name="Wang H."/>
            <person name="Wang A."/>
            <person name="Jiang F."/>
            <person name="Liu H."/>
            <person name="Zhao H."/>
            <person name="Xu D."/>
            <person name="Zhang Y."/>
        </authorList>
    </citation>
    <scope>NUCLEOTIDE SEQUENCE [LARGE SCALE GENOMIC DNA]</scope>
    <source>
        <strain evidence="2">cv. Yunnan</strain>
    </source>
</reference>
<reference evidence="1 2" key="2">
    <citation type="journal article" date="2022" name="Mol. Ecol. Resour.">
        <title>The genomes of chicory, endive, great burdock and yacon provide insights into Asteraceae paleo-polyploidization history and plant inulin production.</title>
        <authorList>
            <person name="Fan W."/>
            <person name="Wang S."/>
            <person name="Wang H."/>
            <person name="Wang A."/>
            <person name="Jiang F."/>
            <person name="Liu H."/>
            <person name="Zhao H."/>
            <person name="Xu D."/>
            <person name="Zhang Y."/>
        </authorList>
    </citation>
    <scope>NUCLEOTIDE SEQUENCE [LARGE SCALE GENOMIC DNA]</scope>
    <source>
        <strain evidence="2">cv. Yunnan</strain>
        <tissue evidence="1">Leaves</tissue>
    </source>
</reference>
<comment type="caution">
    <text evidence="1">The sequence shown here is derived from an EMBL/GenBank/DDBJ whole genome shotgun (WGS) entry which is preliminary data.</text>
</comment>
<keyword evidence="2" id="KW-1185">Reference proteome</keyword>
<evidence type="ECO:0000313" key="2">
    <source>
        <dbReference type="Proteomes" id="UP001056120"/>
    </source>
</evidence>
<accession>A0ACB9IAQ0</accession>
<dbReference type="EMBL" id="CM042026">
    <property type="protein sequence ID" value="KAI3804887.1"/>
    <property type="molecule type" value="Genomic_DNA"/>
</dbReference>
<sequence>MNSGVKVSIPNSVRKTIQNLKEITGNHSDDEIYATLKECSMDPNETAQKLLSQDPFHEVIRRKRDRKKEQNVVKEATEPRWKPGMQGRGNRGGRGNYSSRHNSHDAGSSKTALSGKENEINQGGILPAPQDKKNKEISVVASSSIVAEKTSNIPVSDINESEVKILTAALGDLSASDPIMPSQDSQLPVGTVRHELGSQQTPLEEVNETPAEIKIKTALPTIEAGPEVGSSFTQGKMFQGDGHNLVSSSIGRPPSNYNNRPQQVIGPHKVGPGKEWKPKPTNHVPAQGLGTEMPAVPISIPVEACSSSKPESSIPDSKEPHIPDGQHVIIPNHLHVPEAEKLGFCFGSFDASFGLDSNMLSDKSPSISEASEEITEHIEEQANRNQDVLATADDGGNPDRPPSSSNEPENLSPEADMSSDVGPDHTESKQETSIPAPDHQLPVVHPSSNLSFGFIPSIIGNQLAPFESNESQPRDASRVPSFVVQQPFDPVGYYPQFYRSGGDTDGRISPFHTPKYNGNVPVLSQQTSQSSQEVGNSLMLSGAGPTPLATQAGGVMLSSIAVTQQPLPVFRQPTGLHLQHYPPNYIPYNPYFSPLYIPPPFHQFLSHGAFPQQPPAGSMHPAPPVSTPKYPLQQYKPGSNTTNPGTYGPYGLNPAGYNLNSAVTAGNSTSNEDFGGPQFKESNVYIAGQQSEGSGVWIAAPGRDISGLQASSFYNLPQGGQVAYTPTQAAHATFASIYQPVTTTPIHLLLQQPQPMAGGVDMVGPTSTVYQQPPQPPQINWPNNY</sequence>
<organism evidence="1 2">
    <name type="scientific">Smallanthus sonchifolius</name>
    <dbReference type="NCBI Taxonomy" id="185202"/>
    <lineage>
        <taxon>Eukaryota</taxon>
        <taxon>Viridiplantae</taxon>
        <taxon>Streptophyta</taxon>
        <taxon>Embryophyta</taxon>
        <taxon>Tracheophyta</taxon>
        <taxon>Spermatophyta</taxon>
        <taxon>Magnoliopsida</taxon>
        <taxon>eudicotyledons</taxon>
        <taxon>Gunneridae</taxon>
        <taxon>Pentapetalae</taxon>
        <taxon>asterids</taxon>
        <taxon>campanulids</taxon>
        <taxon>Asterales</taxon>
        <taxon>Asteraceae</taxon>
        <taxon>Asteroideae</taxon>
        <taxon>Heliantheae alliance</taxon>
        <taxon>Millerieae</taxon>
        <taxon>Smallanthus</taxon>
    </lineage>
</organism>
<protein>
    <submittedName>
        <fullName evidence="1">Uncharacterized protein</fullName>
    </submittedName>
</protein>